<dbReference type="Proteomes" id="UP001164748">
    <property type="component" value="Chromosome"/>
</dbReference>
<dbReference type="PANTHER" id="PTHR31423">
    <property type="entry name" value="YBAK DOMAIN-CONTAINING PROTEIN"/>
    <property type="match status" value="1"/>
</dbReference>
<dbReference type="Gene3D" id="3.90.960.10">
    <property type="entry name" value="YbaK/aminoacyl-tRNA synthetase-associated domain"/>
    <property type="match status" value="1"/>
</dbReference>
<dbReference type="AlphaFoldDB" id="A0AA47LSW5"/>
<dbReference type="EMBL" id="CP114588">
    <property type="protein sequence ID" value="WBA09722.1"/>
    <property type="molecule type" value="Genomic_DNA"/>
</dbReference>
<dbReference type="SUPFAM" id="SSF55826">
    <property type="entry name" value="YbaK/ProRS associated domain"/>
    <property type="match status" value="1"/>
</dbReference>
<accession>A0AA47LSW5</accession>
<reference evidence="3" key="1">
    <citation type="submission" date="2022-09" db="EMBL/GenBank/DDBJ databases">
        <authorList>
            <person name="Li Z.-J."/>
        </authorList>
    </citation>
    <scope>NUCLEOTIDE SEQUENCE</scope>
    <source>
        <strain evidence="3">TGB11</strain>
    </source>
</reference>
<proteinExistence type="inferred from homology"/>
<dbReference type="PANTHER" id="PTHR31423:SF3">
    <property type="entry name" value="PROLYL-TRNA SYNTHETASE ASSOCIATED DOMAIN-CONTAINING PROTEIN 1-RELATED"/>
    <property type="match status" value="1"/>
</dbReference>
<dbReference type="InterPro" id="IPR040285">
    <property type="entry name" value="ProX/PRXD1"/>
</dbReference>
<feature type="domain" description="YbaK/aminoacyl-tRNA synthetase-associated" evidence="2">
    <location>
        <begin position="30"/>
        <end position="153"/>
    </location>
</feature>
<dbReference type="RefSeq" id="WP_269579826.1">
    <property type="nucleotide sequence ID" value="NZ_CP114588.1"/>
</dbReference>
<evidence type="ECO:0000259" key="2">
    <source>
        <dbReference type="Pfam" id="PF04073"/>
    </source>
</evidence>
<organism evidence="3 4">
    <name type="scientific">Salinivibrio kushneri</name>
    <dbReference type="NCBI Taxonomy" id="1908198"/>
    <lineage>
        <taxon>Bacteria</taxon>
        <taxon>Pseudomonadati</taxon>
        <taxon>Pseudomonadota</taxon>
        <taxon>Gammaproteobacteria</taxon>
        <taxon>Vibrionales</taxon>
        <taxon>Vibrionaceae</taxon>
        <taxon>Salinivibrio</taxon>
    </lineage>
</organism>
<dbReference type="InterPro" id="IPR036754">
    <property type="entry name" value="YbaK/aa-tRNA-synt-asso_dom_sf"/>
</dbReference>
<name>A0AA47LSW5_9GAMM</name>
<sequence>MTGTPPLSGQQAALLQSLKAHGISVNIYRHQPVYTCEQADALGLHTDANPTKNLLLKDRKGKQFFLVVLPGKATVNLAGLSKALGTSRLSFASSQQLETYLQAQSGAVSVFDVMNDPEHRVSLVIANAIWHVQAVECQPFCHDQTWVIATQDLALWLQGIGRRYQTVDHQ</sequence>
<protein>
    <recommendedName>
        <fullName evidence="2">YbaK/aminoacyl-tRNA synthetase-associated domain-containing protein</fullName>
    </recommendedName>
</protein>
<evidence type="ECO:0000313" key="3">
    <source>
        <dbReference type="EMBL" id="WBA09722.1"/>
    </source>
</evidence>
<dbReference type="InterPro" id="IPR007214">
    <property type="entry name" value="YbaK/aa-tRNA-synth-assoc-dom"/>
</dbReference>
<dbReference type="GO" id="GO:0002161">
    <property type="term" value="F:aminoacyl-tRNA deacylase activity"/>
    <property type="evidence" value="ECO:0007669"/>
    <property type="project" value="InterPro"/>
</dbReference>
<dbReference type="Pfam" id="PF04073">
    <property type="entry name" value="tRNA_edit"/>
    <property type="match status" value="1"/>
</dbReference>
<comment type="similarity">
    <text evidence="1">Belongs to the PRORSD1 family.</text>
</comment>
<gene>
    <name evidence="3" type="ORF">N8M53_05885</name>
</gene>
<evidence type="ECO:0000313" key="4">
    <source>
        <dbReference type="Proteomes" id="UP001164748"/>
    </source>
</evidence>
<evidence type="ECO:0000256" key="1">
    <source>
        <dbReference type="ARBA" id="ARBA00010201"/>
    </source>
</evidence>